<keyword evidence="6" id="KW-0732">Signal</keyword>
<dbReference type="HOGENOM" id="CLU_1252651_0_0_1"/>
<dbReference type="STRING" id="2903.R1EW34"/>
<evidence type="ECO:0000256" key="4">
    <source>
        <dbReference type="ARBA" id="ARBA00022827"/>
    </source>
</evidence>
<evidence type="ECO:0000256" key="5">
    <source>
        <dbReference type="SAM" id="MobiDB-lite"/>
    </source>
</evidence>
<feature type="chain" id="PRO_5044236749" description="Glucose-methanol-choline oxidoreductase N-terminal domain-containing protein" evidence="6">
    <location>
        <begin position="25"/>
        <end position="221"/>
    </location>
</feature>
<evidence type="ECO:0000313" key="8">
    <source>
        <dbReference type="EnsemblProtists" id="EOD25024"/>
    </source>
</evidence>
<dbReference type="EnsemblProtists" id="EOD25024">
    <property type="protein sequence ID" value="EOD25024"/>
    <property type="gene ID" value="EMIHUDRAFT_237974"/>
</dbReference>
<dbReference type="KEGG" id="ehx:EMIHUDRAFT_237974"/>
<dbReference type="GeneID" id="17270569"/>
<dbReference type="PANTHER" id="PTHR11552:SF147">
    <property type="entry name" value="CHOLINE DEHYDROGENASE, MITOCHONDRIAL"/>
    <property type="match status" value="1"/>
</dbReference>
<dbReference type="Proteomes" id="UP000013827">
    <property type="component" value="Unassembled WGS sequence"/>
</dbReference>
<dbReference type="Pfam" id="PF00732">
    <property type="entry name" value="GMC_oxred_N"/>
    <property type="match status" value="1"/>
</dbReference>
<evidence type="ECO:0000256" key="6">
    <source>
        <dbReference type="SAM" id="SignalP"/>
    </source>
</evidence>
<keyword evidence="4" id="KW-0274">FAD</keyword>
<evidence type="ECO:0000256" key="2">
    <source>
        <dbReference type="ARBA" id="ARBA00010790"/>
    </source>
</evidence>
<dbReference type="PaxDb" id="2903-EOD25024"/>
<dbReference type="SUPFAM" id="SSF51905">
    <property type="entry name" value="FAD/NAD(P)-binding domain"/>
    <property type="match status" value="1"/>
</dbReference>
<evidence type="ECO:0000256" key="1">
    <source>
        <dbReference type="ARBA" id="ARBA00001974"/>
    </source>
</evidence>
<dbReference type="AlphaFoldDB" id="A0A0D3JND9"/>
<keyword evidence="3" id="KW-0285">Flavoprotein</keyword>
<dbReference type="InterPro" id="IPR012132">
    <property type="entry name" value="GMC_OxRdtase"/>
</dbReference>
<proteinExistence type="inferred from homology"/>
<evidence type="ECO:0000313" key="9">
    <source>
        <dbReference type="Proteomes" id="UP000013827"/>
    </source>
</evidence>
<keyword evidence="9" id="KW-1185">Reference proteome</keyword>
<reference evidence="9" key="1">
    <citation type="journal article" date="2013" name="Nature">
        <title>Pan genome of the phytoplankton Emiliania underpins its global distribution.</title>
        <authorList>
            <person name="Read B.A."/>
            <person name="Kegel J."/>
            <person name="Klute M.J."/>
            <person name="Kuo A."/>
            <person name="Lefebvre S.C."/>
            <person name="Maumus F."/>
            <person name="Mayer C."/>
            <person name="Miller J."/>
            <person name="Monier A."/>
            <person name="Salamov A."/>
            <person name="Young J."/>
            <person name="Aguilar M."/>
            <person name="Claverie J.M."/>
            <person name="Frickenhaus S."/>
            <person name="Gonzalez K."/>
            <person name="Herman E.K."/>
            <person name="Lin Y.C."/>
            <person name="Napier J."/>
            <person name="Ogata H."/>
            <person name="Sarno A.F."/>
            <person name="Shmutz J."/>
            <person name="Schroeder D."/>
            <person name="de Vargas C."/>
            <person name="Verret F."/>
            <person name="von Dassow P."/>
            <person name="Valentin K."/>
            <person name="Van de Peer Y."/>
            <person name="Wheeler G."/>
            <person name="Dacks J.B."/>
            <person name="Delwiche C.F."/>
            <person name="Dyhrman S.T."/>
            <person name="Glockner G."/>
            <person name="John U."/>
            <person name="Richards T."/>
            <person name="Worden A.Z."/>
            <person name="Zhang X."/>
            <person name="Grigoriev I.V."/>
            <person name="Allen A.E."/>
            <person name="Bidle K."/>
            <person name="Borodovsky M."/>
            <person name="Bowler C."/>
            <person name="Brownlee C."/>
            <person name="Cock J.M."/>
            <person name="Elias M."/>
            <person name="Gladyshev V.N."/>
            <person name="Groth M."/>
            <person name="Guda C."/>
            <person name="Hadaegh A."/>
            <person name="Iglesias-Rodriguez M.D."/>
            <person name="Jenkins J."/>
            <person name="Jones B.M."/>
            <person name="Lawson T."/>
            <person name="Leese F."/>
            <person name="Lindquist E."/>
            <person name="Lobanov A."/>
            <person name="Lomsadze A."/>
            <person name="Malik S.B."/>
            <person name="Marsh M.E."/>
            <person name="Mackinder L."/>
            <person name="Mock T."/>
            <person name="Mueller-Roeber B."/>
            <person name="Pagarete A."/>
            <person name="Parker M."/>
            <person name="Probert I."/>
            <person name="Quesneville H."/>
            <person name="Raines C."/>
            <person name="Rensing S.A."/>
            <person name="Riano-Pachon D.M."/>
            <person name="Richier S."/>
            <person name="Rokitta S."/>
            <person name="Shiraiwa Y."/>
            <person name="Soanes D.M."/>
            <person name="van der Giezen M."/>
            <person name="Wahlund T.M."/>
            <person name="Williams B."/>
            <person name="Wilson W."/>
            <person name="Wolfe G."/>
            <person name="Wurch L.L."/>
        </authorList>
    </citation>
    <scope>NUCLEOTIDE SEQUENCE</scope>
</reference>
<dbReference type="InterPro" id="IPR036188">
    <property type="entry name" value="FAD/NAD-bd_sf"/>
</dbReference>
<evidence type="ECO:0000259" key="7">
    <source>
        <dbReference type="Pfam" id="PF00732"/>
    </source>
</evidence>
<dbReference type="Gene3D" id="3.50.50.60">
    <property type="entry name" value="FAD/NAD(P)-binding domain"/>
    <property type="match status" value="1"/>
</dbReference>
<dbReference type="GO" id="GO:0016614">
    <property type="term" value="F:oxidoreductase activity, acting on CH-OH group of donors"/>
    <property type="evidence" value="ECO:0007669"/>
    <property type="project" value="InterPro"/>
</dbReference>
<sequence length="221" mass="23516">MLREVGLLLLLAFSAWSIVRYLFADGGPAVFDYIVVGGGSTGAVVAGRLGEAGYSVLVLEAGGSTQISLGGDAEPVAGKWTIFDVPLGWVQVLSDHRWSKEFQWVVPADPPPAIARGLGGCGIHNAMLYMRGRPADFAEWGAGWSWDDVLPFYKRSEDNEQFGSSPLHGTGGPVRVTTVASDELSDFFLDAFSTAGLPHVEDFNGPDRIGAGAETKSKREG</sequence>
<comment type="cofactor">
    <cofactor evidence="1">
        <name>FAD</name>
        <dbReference type="ChEBI" id="CHEBI:57692"/>
    </cofactor>
</comment>
<dbReference type="RefSeq" id="XP_005777453.1">
    <property type="nucleotide sequence ID" value="XM_005777396.1"/>
</dbReference>
<feature type="domain" description="Glucose-methanol-choline oxidoreductase N-terminal" evidence="7">
    <location>
        <begin position="31"/>
        <end position="212"/>
    </location>
</feature>
<dbReference type="eggNOG" id="KOG1238">
    <property type="taxonomic scope" value="Eukaryota"/>
</dbReference>
<dbReference type="Gene3D" id="3.30.410.40">
    <property type="match status" value="1"/>
</dbReference>
<evidence type="ECO:0000256" key="3">
    <source>
        <dbReference type="ARBA" id="ARBA00022630"/>
    </source>
</evidence>
<dbReference type="InterPro" id="IPR000172">
    <property type="entry name" value="GMC_OxRdtase_N"/>
</dbReference>
<organism evidence="8 9">
    <name type="scientific">Emiliania huxleyi (strain CCMP1516)</name>
    <dbReference type="NCBI Taxonomy" id="280463"/>
    <lineage>
        <taxon>Eukaryota</taxon>
        <taxon>Haptista</taxon>
        <taxon>Haptophyta</taxon>
        <taxon>Prymnesiophyceae</taxon>
        <taxon>Isochrysidales</taxon>
        <taxon>Noelaerhabdaceae</taxon>
        <taxon>Emiliania</taxon>
    </lineage>
</organism>
<feature type="signal peptide" evidence="6">
    <location>
        <begin position="1"/>
        <end position="24"/>
    </location>
</feature>
<protein>
    <recommendedName>
        <fullName evidence="7">Glucose-methanol-choline oxidoreductase N-terminal domain-containing protein</fullName>
    </recommendedName>
</protein>
<accession>A0A0D3JND9</accession>
<name>A0A0D3JND9_EMIH1</name>
<dbReference type="GO" id="GO:0050660">
    <property type="term" value="F:flavin adenine dinucleotide binding"/>
    <property type="evidence" value="ECO:0007669"/>
    <property type="project" value="InterPro"/>
</dbReference>
<reference evidence="8" key="2">
    <citation type="submission" date="2024-10" db="UniProtKB">
        <authorList>
            <consortium name="EnsemblProtists"/>
        </authorList>
    </citation>
    <scope>IDENTIFICATION</scope>
</reference>
<feature type="region of interest" description="Disordered" evidence="5">
    <location>
        <begin position="202"/>
        <end position="221"/>
    </location>
</feature>
<comment type="similarity">
    <text evidence="2">Belongs to the GMC oxidoreductase family.</text>
</comment>
<dbReference type="PANTHER" id="PTHR11552">
    <property type="entry name" value="GLUCOSE-METHANOL-CHOLINE GMC OXIDOREDUCTASE"/>
    <property type="match status" value="1"/>
</dbReference>